<keyword evidence="2" id="KW-1185">Reference proteome</keyword>
<gene>
    <name evidence="1" type="ORF">LZ012_18480</name>
</gene>
<dbReference type="RefSeq" id="WP_275712403.1">
    <property type="nucleotide sequence ID" value="NZ_JAKLTN010000007.1"/>
</dbReference>
<sequence length="48" mass="5679">MSENKARQEDDEEMKMNIKQFIEAARRYLFELAPVQPALATIPVRKDR</sequence>
<comment type="caution">
    <text evidence="1">The sequence shown here is derived from an EMBL/GenBank/DDBJ whole genome shotgun (WGS) entry which is preliminary data.</text>
</comment>
<proteinExistence type="predicted"/>
<evidence type="ECO:0000313" key="1">
    <source>
        <dbReference type="EMBL" id="MCG2578983.1"/>
    </source>
</evidence>
<name>A0ABS9K744_9RHOO</name>
<evidence type="ECO:0000313" key="2">
    <source>
        <dbReference type="Proteomes" id="UP001165384"/>
    </source>
</evidence>
<reference evidence="1" key="1">
    <citation type="submission" date="2022-01" db="EMBL/GenBank/DDBJ databases">
        <authorList>
            <person name="Jo J.-H."/>
            <person name="Im W.-T."/>
        </authorList>
    </citation>
    <scope>NUCLEOTIDE SEQUENCE</scope>
    <source>
        <strain evidence="1">XY25</strain>
    </source>
</reference>
<organism evidence="1 2">
    <name type="scientific">Dechloromonas hankyongensis</name>
    <dbReference type="NCBI Taxonomy" id="2908002"/>
    <lineage>
        <taxon>Bacteria</taxon>
        <taxon>Pseudomonadati</taxon>
        <taxon>Pseudomonadota</taxon>
        <taxon>Betaproteobacteria</taxon>
        <taxon>Rhodocyclales</taxon>
        <taxon>Azonexaceae</taxon>
        <taxon>Dechloromonas</taxon>
    </lineage>
</organism>
<accession>A0ABS9K744</accession>
<protein>
    <submittedName>
        <fullName evidence="1">Uncharacterized protein</fullName>
    </submittedName>
</protein>
<dbReference type="Proteomes" id="UP001165384">
    <property type="component" value="Unassembled WGS sequence"/>
</dbReference>
<dbReference type="EMBL" id="JAKLTN010000007">
    <property type="protein sequence ID" value="MCG2578983.1"/>
    <property type="molecule type" value="Genomic_DNA"/>
</dbReference>